<dbReference type="Pfam" id="PF14945">
    <property type="entry name" value="LLC1"/>
    <property type="match status" value="1"/>
</dbReference>
<feature type="domain" description="Reverse transcriptase" evidence="2">
    <location>
        <begin position="49"/>
        <end position="101"/>
    </location>
</feature>
<gene>
    <name evidence="3" type="ORF">RIMI_LOCUS5555917</name>
</gene>
<accession>A0ABN9L9L6</accession>
<proteinExistence type="predicted"/>
<name>A0ABN9L9L6_9NEOB</name>
<dbReference type="Proteomes" id="UP001176940">
    <property type="component" value="Unassembled WGS sequence"/>
</dbReference>
<dbReference type="InterPro" id="IPR000477">
    <property type="entry name" value="RT_dom"/>
</dbReference>
<dbReference type="InterPro" id="IPR020339">
    <property type="entry name" value="C20orf85-like"/>
</dbReference>
<feature type="region of interest" description="Disordered" evidence="1">
    <location>
        <begin position="227"/>
        <end position="248"/>
    </location>
</feature>
<protein>
    <recommendedName>
        <fullName evidence="2">Reverse transcriptase domain-containing protein</fullName>
    </recommendedName>
</protein>
<comment type="caution">
    <text evidence="3">The sequence shown here is derived from an EMBL/GenBank/DDBJ whole genome shotgun (WGS) entry which is preliminary data.</text>
</comment>
<evidence type="ECO:0000313" key="3">
    <source>
        <dbReference type="EMBL" id="CAJ0933497.1"/>
    </source>
</evidence>
<keyword evidence="4" id="KW-1185">Reference proteome</keyword>
<sequence length="433" mass="48973">MSTVVQWIALQPCSAGVLGSNPTKDNICKEFVRWVLTLALPGLTLHDTQVKFLLHADDLVLLSLTEKGLQDHLKILETFSSTWALPINEKKTNIMVFQKRKQKPTGHPTFVIDNRPLTETNRESEVTFGGNEGELFVRRGVNIHYINERGHVIVRQDELLAPEQDAARARREAIRQPLRNFKTFPQDLTFAFKMGSRQISVRRATSAGYRMPDRTATKITSLSSVSLSKTHPGTRQIPSQSEKEKQTWGDAVRKDHVWRELVEAERRGEKTVGHFRLSVLLSCLSRIFIGRSLCLSRKSKSLIVRGKKSHDQSATGTVRKKMAALYFPQSCTYPTLGPEAAMCTVHRRQDYKGSLGRHENWSFLKEYDSLGNKKEVETLPDNVPIFSDQVPNTTNQNIGSRINTDLGKTLVYMDFLLTSGNQKKKLGSELQPC</sequence>
<evidence type="ECO:0000259" key="2">
    <source>
        <dbReference type="Pfam" id="PF00078"/>
    </source>
</evidence>
<feature type="compositionally biased region" description="Polar residues" evidence="1">
    <location>
        <begin position="227"/>
        <end position="240"/>
    </location>
</feature>
<dbReference type="EMBL" id="CAUEEQ010009551">
    <property type="protein sequence ID" value="CAJ0933497.1"/>
    <property type="molecule type" value="Genomic_DNA"/>
</dbReference>
<evidence type="ECO:0000256" key="1">
    <source>
        <dbReference type="SAM" id="MobiDB-lite"/>
    </source>
</evidence>
<dbReference type="PANTHER" id="PTHR31909:SF2">
    <property type="entry name" value="RIKEN CDNA 2410004P03 GENE"/>
    <property type="match status" value="1"/>
</dbReference>
<dbReference type="Pfam" id="PF00078">
    <property type="entry name" value="RVT_1"/>
    <property type="match status" value="1"/>
</dbReference>
<reference evidence="3" key="1">
    <citation type="submission" date="2023-07" db="EMBL/GenBank/DDBJ databases">
        <authorList>
            <person name="Stuckert A."/>
        </authorList>
    </citation>
    <scope>NUCLEOTIDE SEQUENCE</scope>
</reference>
<organism evidence="3 4">
    <name type="scientific">Ranitomeya imitator</name>
    <name type="common">mimic poison frog</name>
    <dbReference type="NCBI Taxonomy" id="111125"/>
    <lineage>
        <taxon>Eukaryota</taxon>
        <taxon>Metazoa</taxon>
        <taxon>Chordata</taxon>
        <taxon>Craniata</taxon>
        <taxon>Vertebrata</taxon>
        <taxon>Euteleostomi</taxon>
        <taxon>Amphibia</taxon>
        <taxon>Batrachia</taxon>
        <taxon>Anura</taxon>
        <taxon>Neobatrachia</taxon>
        <taxon>Hyloidea</taxon>
        <taxon>Dendrobatidae</taxon>
        <taxon>Dendrobatinae</taxon>
        <taxon>Ranitomeya</taxon>
    </lineage>
</organism>
<evidence type="ECO:0000313" key="4">
    <source>
        <dbReference type="Proteomes" id="UP001176940"/>
    </source>
</evidence>
<dbReference type="PANTHER" id="PTHR31909">
    <property type="entry name" value="CHROMOSOME 20 ORF85 FAMILY MEMBER"/>
    <property type="match status" value="1"/>
</dbReference>